<dbReference type="SUPFAM" id="SSF51905">
    <property type="entry name" value="FAD/NAD(P)-binding domain"/>
    <property type="match status" value="1"/>
</dbReference>
<evidence type="ECO:0000256" key="3">
    <source>
        <dbReference type="ARBA" id="ARBA00022827"/>
    </source>
</evidence>
<feature type="region of interest" description="Disordered" evidence="5">
    <location>
        <begin position="469"/>
        <end position="495"/>
    </location>
</feature>
<dbReference type="AlphaFoldDB" id="A0AAV5GIR9"/>
<organism evidence="6 7">
    <name type="scientific">Rhodotorula paludigena</name>
    <dbReference type="NCBI Taxonomy" id="86838"/>
    <lineage>
        <taxon>Eukaryota</taxon>
        <taxon>Fungi</taxon>
        <taxon>Dikarya</taxon>
        <taxon>Basidiomycota</taxon>
        <taxon>Pucciniomycotina</taxon>
        <taxon>Microbotryomycetes</taxon>
        <taxon>Sporidiobolales</taxon>
        <taxon>Sporidiobolaceae</taxon>
        <taxon>Rhodotorula</taxon>
    </lineage>
</organism>
<evidence type="ECO:0000256" key="1">
    <source>
        <dbReference type="ARBA" id="ARBA00009183"/>
    </source>
</evidence>
<dbReference type="Gene3D" id="3.50.50.60">
    <property type="entry name" value="FAD/NAD(P)-binding domain"/>
    <property type="match status" value="2"/>
</dbReference>
<dbReference type="InterPro" id="IPR050346">
    <property type="entry name" value="FMO-like"/>
</dbReference>
<dbReference type="InterPro" id="IPR036188">
    <property type="entry name" value="FAD/NAD-bd_sf"/>
</dbReference>
<proteinExistence type="inferred from homology"/>
<evidence type="ECO:0000256" key="2">
    <source>
        <dbReference type="ARBA" id="ARBA00022630"/>
    </source>
</evidence>
<gene>
    <name evidence="6" type="ORF">Rhopal_001549-T1</name>
</gene>
<feature type="region of interest" description="Disordered" evidence="5">
    <location>
        <begin position="411"/>
        <end position="438"/>
    </location>
</feature>
<dbReference type="GO" id="GO:0004499">
    <property type="term" value="F:N,N-dimethylaniline monooxygenase activity"/>
    <property type="evidence" value="ECO:0007669"/>
    <property type="project" value="InterPro"/>
</dbReference>
<dbReference type="Pfam" id="PF00743">
    <property type="entry name" value="FMO-like"/>
    <property type="match status" value="3"/>
</dbReference>
<name>A0AAV5GIR9_9BASI</name>
<evidence type="ECO:0000256" key="4">
    <source>
        <dbReference type="ARBA" id="ARBA00023002"/>
    </source>
</evidence>
<dbReference type="GO" id="GO:0050661">
    <property type="term" value="F:NADP binding"/>
    <property type="evidence" value="ECO:0007669"/>
    <property type="project" value="InterPro"/>
</dbReference>
<feature type="compositionally biased region" description="Basic and acidic residues" evidence="5">
    <location>
        <begin position="416"/>
        <end position="431"/>
    </location>
</feature>
<dbReference type="GO" id="GO:0050660">
    <property type="term" value="F:flavin adenine dinucleotide binding"/>
    <property type="evidence" value="ECO:0007669"/>
    <property type="project" value="InterPro"/>
</dbReference>
<protein>
    <recommendedName>
        <fullName evidence="8">Flavin dependent monooxygenase</fullName>
    </recommendedName>
</protein>
<dbReference type="PANTHER" id="PTHR23023">
    <property type="entry name" value="DIMETHYLANILINE MONOOXYGENASE"/>
    <property type="match status" value="1"/>
</dbReference>
<keyword evidence="2" id="KW-0285">Flavoprotein</keyword>
<evidence type="ECO:0000313" key="7">
    <source>
        <dbReference type="Proteomes" id="UP001342314"/>
    </source>
</evidence>
<evidence type="ECO:0000313" key="6">
    <source>
        <dbReference type="EMBL" id="GJN88583.1"/>
    </source>
</evidence>
<evidence type="ECO:0008006" key="8">
    <source>
        <dbReference type="Google" id="ProtNLM"/>
    </source>
</evidence>
<comment type="caution">
    <text evidence="6">The sequence shown here is derived from an EMBL/GenBank/DDBJ whole genome shotgun (WGS) entry which is preliminary data.</text>
</comment>
<dbReference type="Proteomes" id="UP001342314">
    <property type="component" value="Unassembled WGS sequence"/>
</dbReference>
<dbReference type="InterPro" id="IPR020946">
    <property type="entry name" value="Flavin_mOase-like"/>
</dbReference>
<accession>A0AAV5GIR9</accession>
<evidence type="ECO:0000256" key="5">
    <source>
        <dbReference type="SAM" id="MobiDB-lite"/>
    </source>
</evidence>
<keyword evidence="7" id="KW-1185">Reference proteome</keyword>
<sequence length="517" mass="57181">MPHSLLKRRVLVIGAGSSGLAAVQQALEAGLEPVCFEARPGVGGAWRYDSEPGDKILDWDDDGWCTPRCPGEGIVESSLTSPMYRSLRTNVPTSLMQYRGRPFPPTTGLYCEHQQVQEYLEDFAEPYLPFIRFDTRVVSLRHALPSDELEGPARRWLASFRSTATNDVPVESETFDAVFVANGHYARPYIPYVEGLRSFPAEISHSRWYREAEQYKNKTVLVIGNSASGYDITRELAASIYDRRQAVPSAQLPRIYQSARSLPALGIPWDAPDAPPYSKEVQTFPPIKEIAGKHIEFQDGRSIDDVEVVMFATGYHFSFPFCDPSTAPFSSHPLTYAPTKTGERGPPSAAGGMRVHNLDDRMCFYLPDPTLAFLALPYLTIPFPLAQLQARLAALHFASSSRLPAPLTFVPDPSTADEHTGEPDGAPETRKPVTWGHPKQYDEMDRWMRESGDVPVAEDMEGELRILQGCGGGPTKANGKEEEGGLMGERSPYGLTSQAERDLRVGAKALRKAVLGY</sequence>
<keyword evidence="4" id="KW-0560">Oxidoreductase</keyword>
<comment type="similarity">
    <text evidence="1">Belongs to the FMO family.</text>
</comment>
<keyword evidence="3" id="KW-0274">FAD</keyword>
<reference evidence="6 7" key="1">
    <citation type="submission" date="2021-12" db="EMBL/GenBank/DDBJ databases">
        <title>High titer production of polyol ester of fatty acids by Rhodotorula paludigena BS15 towards product separation-free biomass refinery.</title>
        <authorList>
            <person name="Mano J."/>
            <person name="Ono H."/>
            <person name="Tanaka T."/>
            <person name="Naito K."/>
            <person name="Sushida H."/>
            <person name="Ike M."/>
            <person name="Tokuyasu K."/>
            <person name="Kitaoka M."/>
        </authorList>
    </citation>
    <scope>NUCLEOTIDE SEQUENCE [LARGE SCALE GENOMIC DNA]</scope>
    <source>
        <strain evidence="6 7">BS15</strain>
    </source>
</reference>
<dbReference type="EMBL" id="BQKY01000003">
    <property type="protein sequence ID" value="GJN88583.1"/>
    <property type="molecule type" value="Genomic_DNA"/>
</dbReference>